<sequence>MINADVIIITHARYKILCSDIANRSLLTEGRHTLIIDERIDFPKYSFSKKTYKDMMNIFPVSLHGDLVNVCRPLFNEMDNILSLTDENGKKLYNKKIMKAAPKFRKKQEYLLDKFFSVVGNNLHQISVEHGEKGYNEAKSFMDTLEVLYADKCFFNNGTLKFVLNKQSKIIDHSNSVIAHLQFNSSAKKIEDNEEQYFKEIIELIKKNYRNKQRSSLISCDYFICFHH</sequence>
<reference evidence="1" key="1">
    <citation type="submission" date="2016-08" db="EMBL/GenBank/DDBJ databases">
        <title>Complete Genome Seqeunce of Paenibacillus sp. BIHB 4019 from tea rhizoplane.</title>
        <authorList>
            <person name="Thakur R."/>
            <person name="Swarnkar M.K."/>
            <person name="Gulati A."/>
        </authorList>
    </citation>
    <scope>NUCLEOTIDE SEQUENCE [LARGE SCALE GENOMIC DNA]</scope>
    <source>
        <strain evidence="1">BIHB4019</strain>
    </source>
</reference>
<organism evidence="1">
    <name type="scientific">Paenibacillus sp. BIHB 4019</name>
    <dbReference type="NCBI Taxonomy" id="1870819"/>
    <lineage>
        <taxon>Bacteria</taxon>
        <taxon>Bacillati</taxon>
        <taxon>Bacillota</taxon>
        <taxon>Bacilli</taxon>
        <taxon>Bacillales</taxon>
        <taxon>Paenibacillaceae</taxon>
        <taxon>Paenibacillus</taxon>
    </lineage>
</organism>
<protein>
    <submittedName>
        <fullName evidence="1">Uncharacterized protein</fullName>
    </submittedName>
</protein>
<accession>A0A1B2DCB5</accession>
<evidence type="ECO:0000313" key="1">
    <source>
        <dbReference type="EMBL" id="ANY65346.1"/>
    </source>
</evidence>
<dbReference type="RefSeq" id="WP_099516747.1">
    <property type="nucleotide sequence ID" value="NZ_CP016808.1"/>
</dbReference>
<proteinExistence type="predicted"/>
<name>A0A1B2DCB5_9BACL</name>
<dbReference type="EMBL" id="CP016808">
    <property type="protein sequence ID" value="ANY65346.1"/>
    <property type="molecule type" value="Genomic_DNA"/>
</dbReference>
<gene>
    <name evidence="1" type="ORF">BBD42_01785</name>
</gene>
<dbReference type="AlphaFoldDB" id="A0A1B2DCB5"/>